<evidence type="ECO:0000256" key="1">
    <source>
        <dbReference type="ARBA" id="ARBA00022884"/>
    </source>
</evidence>
<keyword evidence="1" id="KW-0694">RNA-binding</keyword>
<dbReference type="AlphaFoldDB" id="A0AAV5FPK2"/>
<evidence type="ECO:0000259" key="3">
    <source>
        <dbReference type="Pfam" id="PF04059"/>
    </source>
</evidence>
<reference evidence="4" key="2">
    <citation type="submission" date="2021-12" db="EMBL/GenBank/DDBJ databases">
        <title>Resequencing data analysis of finger millet.</title>
        <authorList>
            <person name="Hatakeyama M."/>
            <person name="Aluri S."/>
            <person name="Balachadran M.T."/>
            <person name="Sivarajan S.R."/>
            <person name="Poveda L."/>
            <person name="Shimizu-Inatsugi R."/>
            <person name="Schlapbach R."/>
            <person name="Sreeman S.M."/>
            <person name="Shimizu K.K."/>
        </authorList>
    </citation>
    <scope>NUCLEOTIDE SEQUENCE</scope>
</reference>
<feature type="domain" description="Mei2-like C-terminal RNA recognition motif" evidence="3">
    <location>
        <begin position="147"/>
        <end position="239"/>
    </location>
</feature>
<gene>
    <name evidence="4" type="primary">gb25273</name>
    <name evidence="4" type="ORF">PR202_gb25273</name>
</gene>
<dbReference type="PANTHER" id="PTHR23189">
    <property type="entry name" value="RNA RECOGNITION MOTIF-CONTAINING"/>
    <property type="match status" value="1"/>
</dbReference>
<proteinExistence type="predicted"/>
<evidence type="ECO:0000256" key="2">
    <source>
        <dbReference type="SAM" id="MobiDB-lite"/>
    </source>
</evidence>
<dbReference type="Pfam" id="PF04059">
    <property type="entry name" value="RRM_2"/>
    <property type="match status" value="1"/>
</dbReference>
<comment type="caution">
    <text evidence="4">The sequence shown here is derived from an EMBL/GenBank/DDBJ whole genome shotgun (WGS) entry which is preliminary data.</text>
</comment>
<dbReference type="GO" id="GO:0003723">
    <property type="term" value="F:RNA binding"/>
    <property type="evidence" value="ECO:0007669"/>
    <property type="project" value="UniProtKB-KW"/>
</dbReference>
<dbReference type="CDD" id="cd12531">
    <property type="entry name" value="RRM3_MEI2_like"/>
    <property type="match status" value="1"/>
</dbReference>
<dbReference type="InterPro" id="IPR035979">
    <property type="entry name" value="RBD_domain_sf"/>
</dbReference>
<dbReference type="Proteomes" id="UP001054889">
    <property type="component" value="Unassembled WGS sequence"/>
</dbReference>
<dbReference type="InterPro" id="IPR007201">
    <property type="entry name" value="Mei2-like_Rrm_C"/>
</dbReference>
<evidence type="ECO:0000313" key="4">
    <source>
        <dbReference type="EMBL" id="GJN36415.1"/>
    </source>
</evidence>
<dbReference type="InterPro" id="IPR034454">
    <property type="entry name" value="MEI2-like_RRM3"/>
</dbReference>
<dbReference type="SUPFAM" id="SSF54928">
    <property type="entry name" value="RNA-binding domain, RBD"/>
    <property type="match status" value="1"/>
</dbReference>
<name>A0AAV5FPK2_ELECO</name>
<protein>
    <recommendedName>
        <fullName evidence="3">Mei2-like C-terminal RNA recognition motif domain-containing protein</fullName>
    </recommendedName>
</protein>
<reference evidence="4" key="1">
    <citation type="journal article" date="2018" name="DNA Res.">
        <title>Multiple hybrid de novo genome assembly of finger millet, an orphan allotetraploid crop.</title>
        <authorList>
            <person name="Hatakeyama M."/>
            <person name="Aluri S."/>
            <person name="Balachadran M.T."/>
            <person name="Sivarajan S.R."/>
            <person name="Patrignani A."/>
            <person name="Gruter S."/>
            <person name="Poveda L."/>
            <person name="Shimizu-Inatsugi R."/>
            <person name="Baeten J."/>
            <person name="Francoijs K.J."/>
            <person name="Nataraja K.N."/>
            <person name="Reddy Y.A.N."/>
            <person name="Phadnis S."/>
            <person name="Ravikumar R.L."/>
            <person name="Schlapbach R."/>
            <person name="Sreeman S.M."/>
            <person name="Shimizu K.K."/>
        </authorList>
    </citation>
    <scope>NUCLEOTIDE SEQUENCE</scope>
</reference>
<sequence>MHMHGYSAVPPHMLNTCAHPMDHHLGSAPNNVGGFASMHTFHSRSHESVRLSGSPQQYPSDLSALGPTRGNYRETMFSPVSAGFPSPQQFFHATNGRNPMLRVSTSYDATNDRIRSRRHDGNFVQSEENKKQFELDIDRIAKGEDLRTTLMIKNIPNNYFWLSLMKITEGTYDFIYLPIDFKNKCNVGYAFINMTDPQHIIPFYKTFNGKKWEKFNSEKVASLAYARIQGRSALISHFQNSSLMNEEKWCRPILFHKDGPNAGDQEPFPVGNNVQSRSGRNRPVISSDTRDGSPSTSPN</sequence>
<feature type="compositionally biased region" description="Polar residues" evidence="2">
    <location>
        <begin position="272"/>
        <end position="299"/>
    </location>
</feature>
<evidence type="ECO:0000313" key="5">
    <source>
        <dbReference type="Proteomes" id="UP001054889"/>
    </source>
</evidence>
<feature type="region of interest" description="Disordered" evidence="2">
    <location>
        <begin position="261"/>
        <end position="299"/>
    </location>
</feature>
<dbReference type="EMBL" id="BQKI01000088">
    <property type="protein sequence ID" value="GJN36415.1"/>
    <property type="molecule type" value="Genomic_DNA"/>
</dbReference>
<keyword evidence="5" id="KW-1185">Reference proteome</keyword>
<accession>A0AAV5FPK2</accession>
<organism evidence="4 5">
    <name type="scientific">Eleusine coracana subsp. coracana</name>
    <dbReference type="NCBI Taxonomy" id="191504"/>
    <lineage>
        <taxon>Eukaryota</taxon>
        <taxon>Viridiplantae</taxon>
        <taxon>Streptophyta</taxon>
        <taxon>Embryophyta</taxon>
        <taxon>Tracheophyta</taxon>
        <taxon>Spermatophyta</taxon>
        <taxon>Magnoliopsida</taxon>
        <taxon>Liliopsida</taxon>
        <taxon>Poales</taxon>
        <taxon>Poaceae</taxon>
        <taxon>PACMAD clade</taxon>
        <taxon>Chloridoideae</taxon>
        <taxon>Cynodonteae</taxon>
        <taxon>Eleusininae</taxon>
        <taxon>Eleusine</taxon>
    </lineage>
</organism>